<dbReference type="GO" id="GO:0005737">
    <property type="term" value="C:cytoplasm"/>
    <property type="evidence" value="ECO:0007669"/>
    <property type="project" value="TreeGrafter"/>
</dbReference>
<organism evidence="3 4">
    <name type="scientific">Metschnikowia aff. pulcherrima</name>
    <dbReference type="NCBI Taxonomy" id="2163413"/>
    <lineage>
        <taxon>Eukaryota</taxon>
        <taxon>Fungi</taxon>
        <taxon>Dikarya</taxon>
        <taxon>Ascomycota</taxon>
        <taxon>Saccharomycotina</taxon>
        <taxon>Pichiomycetes</taxon>
        <taxon>Metschnikowiaceae</taxon>
        <taxon>Metschnikowia</taxon>
    </lineage>
</organism>
<dbReference type="GO" id="GO:0008409">
    <property type="term" value="F:5'-3' exonuclease activity"/>
    <property type="evidence" value="ECO:0007669"/>
    <property type="project" value="TreeGrafter"/>
</dbReference>
<proteinExistence type="predicted"/>
<dbReference type="CDD" id="cd09870">
    <property type="entry name" value="PIN_YEN1"/>
    <property type="match status" value="1"/>
</dbReference>
<evidence type="ECO:0000259" key="2">
    <source>
        <dbReference type="SMART" id="SM00484"/>
    </source>
</evidence>
<feature type="domain" description="XPG-I" evidence="2">
    <location>
        <begin position="137"/>
        <end position="204"/>
    </location>
</feature>
<dbReference type="EMBL" id="CP034456">
    <property type="protein sequence ID" value="QBM86778.1"/>
    <property type="molecule type" value="Genomic_DNA"/>
</dbReference>
<sequence length="751" mass="85520">MGIADLWPILPSDERVLFPVFLANFIQEHKRPPRLAIDAYMFIFWSLVSNADTNDVEKESWDIRNFMAKLWYLVLMNVSFVVVFDGKYKPGKLRHGHIPELPESCSYDEILRFYRGISSSDYSEGLRLVEKLKTILLRNRMSYVQCPAEAEAECAWLQRLGVVDYVVSDDSDTMVFGATRVLRWFNRIKKHREGEEPVKSSTDYYVTPVRISHVTKETYLNRHSLVMIAVLSGGDYSTGVENIGITRAKELALCGAPTSANLPRKTQQEFSSFPNLTSMFVKTFLDLEKCNIVLTDPYFGIKHEYDRLESLKAFNAYFNNFLIERGSEVFGRKTSFKNSVNIDDYYAMLYFYPLVSRRIFKFSSLSTSFGEPKSVIDDLPFVNTNCRVPRINLIVAHGVIGELVVKEGSKTGFRPYLKIDTDKLPLPRERKHSLASFVLKFLRDKSFWRYIQFARTKEFEGIQMAVLKFNRVQLNEFVYYTKKDAFLEIDEPDEPDKQETEPYSVNDDVDSINSEVIEDEDKLTQLVLPLDCLKYVSSEFVNAPRAQPLRRSPSKKRAPPQKTTLDTLLGALKLEADLRAQTGTCSTLAPKTDTVSGLNAEMEVPEGRETVGWTSRHSLPRSKTLKTGMSISAKGVAKKPFRRRKGQKPELPLGQSTLTTFLQSKRVGGSAVEPLFVLSEDEAEDGDVFYRGMKDAFGFGPKLNLPDPPKIEVNQSLNVQDGSPTKKLRKEMAFSPDTSPVKARPETKCPW</sequence>
<dbReference type="InterPro" id="IPR029060">
    <property type="entry name" value="PIN-like_dom_sf"/>
</dbReference>
<protein>
    <submittedName>
        <fullName evidence="3">Holliday junction resolvase YEN1</fullName>
    </submittedName>
</protein>
<dbReference type="GO" id="GO:0017108">
    <property type="term" value="F:5'-flap endonuclease activity"/>
    <property type="evidence" value="ECO:0007669"/>
    <property type="project" value="TreeGrafter"/>
</dbReference>
<evidence type="ECO:0000313" key="3">
    <source>
        <dbReference type="EMBL" id="QBM86778.1"/>
    </source>
</evidence>
<evidence type="ECO:0000256" key="1">
    <source>
        <dbReference type="SAM" id="MobiDB-lite"/>
    </source>
</evidence>
<dbReference type="SMART" id="SM00484">
    <property type="entry name" value="XPGI"/>
    <property type="match status" value="1"/>
</dbReference>
<accession>A0A4P6XLE5</accession>
<evidence type="ECO:0000313" key="4">
    <source>
        <dbReference type="Proteomes" id="UP000292447"/>
    </source>
</evidence>
<keyword evidence="4" id="KW-1185">Reference proteome</keyword>
<feature type="compositionally biased region" description="Polar residues" evidence="1">
    <location>
        <begin position="713"/>
        <end position="723"/>
    </location>
</feature>
<feature type="region of interest" description="Disordered" evidence="1">
    <location>
        <begin position="708"/>
        <end position="751"/>
    </location>
</feature>
<dbReference type="Pfam" id="PF00867">
    <property type="entry name" value="XPG_I"/>
    <property type="match status" value="1"/>
</dbReference>
<dbReference type="Proteomes" id="UP000292447">
    <property type="component" value="Chromosome I"/>
</dbReference>
<dbReference type="GO" id="GO:0006974">
    <property type="term" value="P:DNA damage response"/>
    <property type="evidence" value="ECO:0007669"/>
    <property type="project" value="UniProtKB-ARBA"/>
</dbReference>
<dbReference type="PANTHER" id="PTHR11081">
    <property type="entry name" value="FLAP ENDONUCLEASE FAMILY MEMBER"/>
    <property type="match status" value="1"/>
</dbReference>
<reference evidence="4" key="1">
    <citation type="submission" date="2019-03" db="EMBL/GenBank/DDBJ databases">
        <title>Snf2 controls pulcherriminic acid biosynthesis and connects pigmentation and antifungal activity of the yeast Metschnikowia pulcherrima.</title>
        <authorList>
            <person name="Gore-Lloyd D."/>
            <person name="Sumann I."/>
            <person name="Brachmann A.O."/>
            <person name="Schneeberger K."/>
            <person name="Ortiz-Merino R.A."/>
            <person name="Moreno-Beltran M."/>
            <person name="Schlaefli M."/>
            <person name="Kirner P."/>
            <person name="Santos Kron A."/>
            <person name="Wolfe K.H."/>
            <person name="Piel J."/>
            <person name="Ahrens C.H."/>
            <person name="Henk D."/>
            <person name="Freimoser F.M."/>
        </authorList>
    </citation>
    <scope>NUCLEOTIDE SEQUENCE [LARGE SCALE GENOMIC DNA]</scope>
    <source>
        <strain evidence="4">APC 1.2</strain>
    </source>
</reference>
<gene>
    <name evidence="3" type="primary">MPUL0A14250</name>
    <name evidence="3" type="ORF">METSCH_A14250</name>
</gene>
<dbReference type="Gene3D" id="3.40.50.1010">
    <property type="entry name" value="5'-nuclease"/>
    <property type="match status" value="1"/>
</dbReference>
<dbReference type="SUPFAM" id="SSF88723">
    <property type="entry name" value="PIN domain-like"/>
    <property type="match status" value="1"/>
</dbReference>
<dbReference type="PANTHER" id="PTHR11081:SF72">
    <property type="entry name" value="HOLLIDAY JUNCTION RESOLVASE YEN1"/>
    <property type="match status" value="1"/>
</dbReference>
<dbReference type="AlphaFoldDB" id="A0A4P6XLE5"/>
<dbReference type="STRING" id="2163413.A0A4P6XLE5"/>
<name>A0A4P6XLE5_9ASCO</name>
<dbReference type="InterPro" id="IPR006086">
    <property type="entry name" value="XPG-I_dom"/>
</dbReference>
<dbReference type="InterPro" id="IPR006084">
    <property type="entry name" value="XPG/Rad2"/>
</dbReference>
<dbReference type="GO" id="GO:0005634">
    <property type="term" value="C:nucleus"/>
    <property type="evidence" value="ECO:0007669"/>
    <property type="project" value="TreeGrafter"/>
</dbReference>
<dbReference type="PRINTS" id="PR00853">
    <property type="entry name" value="XPGRADSUPER"/>
</dbReference>